<keyword evidence="2" id="KW-0560">Oxidoreductase</keyword>
<reference evidence="5" key="1">
    <citation type="submission" date="2022-08" db="EMBL/GenBank/DDBJ databases">
        <title>Chelativorans sichuanense sp. nov., a paraffin oil-degrading bacterium isolated from a mixture of oil-based drill cuttings and paddy soil.</title>
        <authorList>
            <person name="Yu J."/>
            <person name="Liu H."/>
            <person name="Chen Q."/>
        </authorList>
    </citation>
    <scope>NUCLEOTIDE SEQUENCE</scope>
    <source>
        <strain evidence="5">SCAU 2101</strain>
    </source>
</reference>
<evidence type="ECO:0000256" key="1">
    <source>
        <dbReference type="ARBA" id="ARBA00010928"/>
    </source>
</evidence>
<feature type="domain" description="GFO/IDH/MocA-like oxidoreductase" evidence="4">
    <location>
        <begin position="149"/>
        <end position="285"/>
    </location>
</feature>
<evidence type="ECO:0000259" key="4">
    <source>
        <dbReference type="Pfam" id="PF22725"/>
    </source>
</evidence>
<feature type="domain" description="Gfo/Idh/MocA-like oxidoreductase N-terminal" evidence="3">
    <location>
        <begin position="50"/>
        <end position="135"/>
    </location>
</feature>
<dbReference type="AlphaFoldDB" id="A0A9X2XBW5"/>
<evidence type="ECO:0000313" key="6">
    <source>
        <dbReference type="Proteomes" id="UP001149009"/>
    </source>
</evidence>
<gene>
    <name evidence="5" type="ORF">NYR54_16995</name>
</gene>
<name>A0A9X2XBW5_9HYPH</name>
<evidence type="ECO:0000313" key="5">
    <source>
        <dbReference type="EMBL" id="MCT8991966.1"/>
    </source>
</evidence>
<keyword evidence="6" id="KW-1185">Reference proteome</keyword>
<dbReference type="RefSeq" id="WP_261516920.1">
    <property type="nucleotide sequence ID" value="NZ_JAODNV010000021.1"/>
</dbReference>
<evidence type="ECO:0000259" key="3">
    <source>
        <dbReference type="Pfam" id="PF01408"/>
    </source>
</evidence>
<dbReference type="EMBL" id="JAODNV010000021">
    <property type="protein sequence ID" value="MCT8991966.1"/>
    <property type="molecule type" value="Genomic_DNA"/>
</dbReference>
<comment type="caution">
    <text evidence="5">The sequence shown here is derived from an EMBL/GenBank/DDBJ whole genome shotgun (WGS) entry which is preliminary data.</text>
</comment>
<dbReference type="Pfam" id="PF01408">
    <property type="entry name" value="GFO_IDH_MocA"/>
    <property type="match status" value="1"/>
</dbReference>
<dbReference type="SUPFAM" id="SSF51735">
    <property type="entry name" value="NAD(P)-binding Rossmann-fold domains"/>
    <property type="match status" value="1"/>
</dbReference>
<dbReference type="InterPro" id="IPR055170">
    <property type="entry name" value="GFO_IDH_MocA-like_dom"/>
</dbReference>
<evidence type="ECO:0000256" key="2">
    <source>
        <dbReference type="ARBA" id="ARBA00023002"/>
    </source>
</evidence>
<sequence length="383" mass="43068">MAERRLGIIMNGVTGRMGGTQHLKMSIAAIRNDGGVPLRDGSSVIPDPILVGRDAEKVSRLAAMHGIEKWTTDLDAALSDKNYEVYFDGVTTKARPGNLRKAIEAGKHIYTEKPTAETFSEALELYRLAEAKGIKHAVVSDKLWAPGIAKLRMLKETGFFGRILMVRIEGCYWVFEGNHQPAQRPSWNYRKADGGGMILDMQPHYAYMLNAIGGRPLDVVCHADTLIRKRWDENGEPYTADADDSFMSISRLECGAMAQIMSSWCVRVKKEDIIVMQVDGTDGSAIAGLAGCWTQRKENTPRGAWSLDVAEPVDFYRDWQRVPETSPYKNAFRIQWELFIKHLHGEGDFPWNLRAGAMGVQFAEASYQSWHERRWMDLPAITN</sequence>
<comment type="similarity">
    <text evidence="1">Belongs to the Gfo/Idh/MocA family.</text>
</comment>
<accession>A0A9X2XBW5</accession>
<organism evidence="5 6">
    <name type="scientific">Chelativorans petroleitrophicus</name>
    <dbReference type="NCBI Taxonomy" id="2975484"/>
    <lineage>
        <taxon>Bacteria</taxon>
        <taxon>Pseudomonadati</taxon>
        <taxon>Pseudomonadota</taxon>
        <taxon>Alphaproteobacteria</taxon>
        <taxon>Hyphomicrobiales</taxon>
        <taxon>Phyllobacteriaceae</taxon>
        <taxon>Chelativorans</taxon>
    </lineage>
</organism>
<dbReference type="Proteomes" id="UP001149009">
    <property type="component" value="Unassembled WGS sequence"/>
</dbReference>
<dbReference type="GO" id="GO:0016491">
    <property type="term" value="F:oxidoreductase activity"/>
    <property type="evidence" value="ECO:0007669"/>
    <property type="project" value="UniProtKB-KW"/>
</dbReference>
<dbReference type="InterPro" id="IPR051317">
    <property type="entry name" value="Gfo/Idh/MocA_oxidoreduct"/>
</dbReference>
<protein>
    <submittedName>
        <fullName evidence="5">Gfo/Idh/MocA family oxidoreductase</fullName>
    </submittedName>
</protein>
<dbReference type="SUPFAM" id="SSF55347">
    <property type="entry name" value="Glyceraldehyde-3-phosphate dehydrogenase-like, C-terminal domain"/>
    <property type="match status" value="1"/>
</dbReference>
<dbReference type="Gene3D" id="3.30.360.10">
    <property type="entry name" value="Dihydrodipicolinate Reductase, domain 2"/>
    <property type="match status" value="1"/>
</dbReference>
<dbReference type="Pfam" id="PF22725">
    <property type="entry name" value="GFO_IDH_MocA_C3"/>
    <property type="match status" value="1"/>
</dbReference>
<dbReference type="InterPro" id="IPR000683">
    <property type="entry name" value="Gfo/Idh/MocA-like_OxRdtase_N"/>
</dbReference>
<dbReference type="InterPro" id="IPR036291">
    <property type="entry name" value="NAD(P)-bd_dom_sf"/>
</dbReference>
<dbReference type="PANTHER" id="PTHR43708">
    <property type="entry name" value="CONSERVED EXPRESSED OXIDOREDUCTASE (EUROFUNG)"/>
    <property type="match status" value="1"/>
</dbReference>
<dbReference type="GO" id="GO:0000166">
    <property type="term" value="F:nucleotide binding"/>
    <property type="evidence" value="ECO:0007669"/>
    <property type="project" value="InterPro"/>
</dbReference>
<proteinExistence type="inferred from homology"/>
<dbReference type="Gene3D" id="3.40.50.720">
    <property type="entry name" value="NAD(P)-binding Rossmann-like Domain"/>
    <property type="match status" value="1"/>
</dbReference>
<dbReference type="PANTHER" id="PTHR43708:SF5">
    <property type="entry name" value="CONSERVED EXPRESSED OXIDOREDUCTASE (EUROFUNG)-RELATED"/>
    <property type="match status" value="1"/>
</dbReference>